<dbReference type="Proteomes" id="UP000238350">
    <property type="component" value="Unassembled WGS sequence"/>
</dbReference>
<evidence type="ECO:0000256" key="3">
    <source>
        <dbReference type="ARBA" id="ARBA00022917"/>
    </source>
</evidence>
<dbReference type="PROSITE" id="PS50250">
    <property type="entry name" value="PCI"/>
    <property type="match status" value="1"/>
</dbReference>
<dbReference type="Pfam" id="PF01399">
    <property type="entry name" value="PCI"/>
    <property type="match status" value="1"/>
</dbReference>
<feature type="region of interest" description="Disordered" evidence="5">
    <location>
        <begin position="201"/>
        <end position="234"/>
    </location>
</feature>
<feature type="compositionally biased region" description="Acidic residues" evidence="5">
    <location>
        <begin position="37"/>
        <end position="58"/>
    </location>
</feature>
<dbReference type="InterPro" id="IPR000717">
    <property type="entry name" value="PCI_dom"/>
</dbReference>
<proteinExistence type="inferred from homology"/>
<protein>
    <recommendedName>
        <fullName evidence="4">Eukaryotic translation initiation factor 3 subunit C</fullName>
        <shortName evidence="4">eIF3c</shortName>
    </recommendedName>
    <alternativeName>
        <fullName evidence="4">Eukaryotic translation initiation factor 3 93 kDa subunit homolog</fullName>
        <shortName evidence="4">eIF3 p93</shortName>
    </alternativeName>
    <alternativeName>
        <fullName evidence="4">Translation initiation factor eIF3, p93 subunit homolog</fullName>
    </alternativeName>
</protein>
<evidence type="ECO:0000256" key="2">
    <source>
        <dbReference type="ARBA" id="ARBA00022540"/>
    </source>
</evidence>
<dbReference type="GO" id="GO:0008541">
    <property type="term" value="C:proteasome regulatory particle, lid subcomplex"/>
    <property type="evidence" value="ECO:0007669"/>
    <property type="project" value="UniProtKB-ARBA"/>
</dbReference>
<feature type="region of interest" description="Disordered" evidence="5">
    <location>
        <begin position="1"/>
        <end position="94"/>
    </location>
</feature>
<feature type="region of interest" description="Disordered" evidence="5">
    <location>
        <begin position="787"/>
        <end position="811"/>
    </location>
</feature>
<evidence type="ECO:0000313" key="8">
    <source>
        <dbReference type="Proteomes" id="UP000238350"/>
    </source>
</evidence>
<dbReference type="PANTHER" id="PTHR13937">
    <property type="entry name" value="EUKARYOTIC TRANSLATION INITATION FACTOR 3, SUBUNIT 8 EIF3S8 -RELATED"/>
    <property type="match status" value="1"/>
</dbReference>
<feature type="compositionally biased region" description="Low complexity" evidence="5">
    <location>
        <begin position="221"/>
        <end position="234"/>
    </location>
</feature>
<evidence type="ECO:0000256" key="4">
    <source>
        <dbReference type="HAMAP-Rule" id="MF_03002"/>
    </source>
</evidence>
<accession>A0A2T0FKR5</accession>
<feature type="compositionally biased region" description="Polar residues" evidence="5">
    <location>
        <begin position="207"/>
        <end position="220"/>
    </location>
</feature>
<evidence type="ECO:0000256" key="5">
    <source>
        <dbReference type="SAM" id="MobiDB-lite"/>
    </source>
</evidence>
<name>A0A2T0FKR5_9ASCO</name>
<comment type="subcellular location">
    <subcellularLocation>
        <location evidence="4">Cytoplasm</location>
    </subcellularLocation>
</comment>
<sequence>MSKFFAGGLSDSDLSSSDEEDLYASSQSESDNTTSDESSDESSDAEGDVGGVDDESDSESDKPRGQYMRNQFLKGQGSSDSDSDSDDSDDDRKVVKSAKTKLFDEIDGAAKAVDSAVKQGDWISAVASFDKMVKSGERASRQYEAVPTSLVRTLVELESAVAARGGKKLSPSQSKAQNTIRQRLKRAQRDFESRVELYRQDPDNYKPSLTSARDTPQGTREGTPATATATEESAEGSVFKTLMSIVEMRGKKNTDRSEQVSVLENLLTTCTTAYQKISVLLMLIPIRFDLTSSGSIMPLATWQAIDADIRALFEVLEANADEYMVIESATEPEDLEMGPEPDVNGIKRIPGSVSALIERLDDEHTRALQVIDPHTTEYIDRLRDETKLYDLFLRAQAHTERNLARLNTPLAESESLCRLLVRRVDHIYYKPTSAIVTNEVEAWARVPKDLDSKITPRITSAPADEKEYTITVVNQMCSVLYKQANTTFRARAMLAVIYHYALNDYYYKARDLLLMSHLQSSISSAEPLVQVLFNRALVQVGLCAFRVGLIPEAMQSLHEICSSSRLKELLGQGPVKHGGAVAQQDRQQLLPFHMHINVELIECVYLTSSMLIEVPYLASLRNSADLKKKIISKPFRRMLDYQSRQVFSGPSENTRDHIIQAAKALQSGDWKSASELLGSIKIWNLLADSEKIKNMLRSKLQVEGLRTYLLTYGTSYGSLALSFLEIMFQLPIAQIRSLVTKMIANDEITAALDDSDNYVVFRAADLTKLQVLSQALAERAVSLAERNERLAGDGHGPEQTKKVSNRKPVRA</sequence>
<dbReference type="SMART" id="SM00088">
    <property type="entry name" value="PINT"/>
    <property type="match status" value="1"/>
</dbReference>
<evidence type="ECO:0000259" key="6">
    <source>
        <dbReference type="PROSITE" id="PS50250"/>
    </source>
</evidence>
<dbReference type="AlphaFoldDB" id="A0A2T0FKR5"/>
<dbReference type="InterPro" id="IPR008905">
    <property type="entry name" value="EIF3C_N_dom"/>
</dbReference>
<dbReference type="Pfam" id="PF05470">
    <property type="entry name" value="eIF-3c_N"/>
    <property type="match status" value="2"/>
</dbReference>
<dbReference type="GO" id="GO:0033290">
    <property type="term" value="C:eukaryotic 48S preinitiation complex"/>
    <property type="evidence" value="ECO:0007669"/>
    <property type="project" value="UniProtKB-UniRule"/>
</dbReference>
<dbReference type="HAMAP" id="MF_03002">
    <property type="entry name" value="eIF3c"/>
    <property type="match status" value="1"/>
</dbReference>
<keyword evidence="3 4" id="KW-0648">Protein biosynthesis</keyword>
<dbReference type="GO" id="GO:0016282">
    <property type="term" value="C:eukaryotic 43S preinitiation complex"/>
    <property type="evidence" value="ECO:0007669"/>
    <property type="project" value="UniProtKB-UniRule"/>
</dbReference>
<feature type="domain" description="PCI" evidence="6">
    <location>
        <begin position="592"/>
        <end position="766"/>
    </location>
</feature>
<feature type="compositionally biased region" description="Low complexity" evidence="5">
    <location>
        <begin position="24"/>
        <end position="36"/>
    </location>
</feature>
<keyword evidence="8" id="KW-1185">Reference proteome</keyword>
<dbReference type="SUPFAM" id="SSF46785">
    <property type="entry name" value="Winged helix' DNA-binding domain"/>
    <property type="match status" value="1"/>
</dbReference>
<evidence type="ECO:0000313" key="7">
    <source>
        <dbReference type="EMBL" id="PRT55565.1"/>
    </source>
</evidence>
<organism evidence="7 8">
    <name type="scientific">Wickerhamiella sorbophila</name>
    <dbReference type="NCBI Taxonomy" id="45607"/>
    <lineage>
        <taxon>Eukaryota</taxon>
        <taxon>Fungi</taxon>
        <taxon>Dikarya</taxon>
        <taxon>Ascomycota</taxon>
        <taxon>Saccharomycotina</taxon>
        <taxon>Dipodascomycetes</taxon>
        <taxon>Dipodascales</taxon>
        <taxon>Trichomonascaceae</taxon>
        <taxon>Wickerhamiella</taxon>
    </lineage>
</organism>
<dbReference type="GO" id="GO:0003743">
    <property type="term" value="F:translation initiation factor activity"/>
    <property type="evidence" value="ECO:0007669"/>
    <property type="project" value="UniProtKB-UniRule"/>
</dbReference>
<evidence type="ECO:0000256" key="1">
    <source>
        <dbReference type="ARBA" id="ARBA00022490"/>
    </source>
</evidence>
<comment type="caution">
    <text evidence="7">The sequence shown here is derived from an EMBL/GenBank/DDBJ whole genome shotgun (WGS) entry which is preliminary data.</text>
</comment>
<dbReference type="OrthoDB" id="29647at2759"/>
<dbReference type="GO" id="GO:0031369">
    <property type="term" value="F:translation initiation factor binding"/>
    <property type="evidence" value="ECO:0007669"/>
    <property type="project" value="InterPro"/>
</dbReference>
<dbReference type="GO" id="GO:0003723">
    <property type="term" value="F:RNA binding"/>
    <property type="evidence" value="ECO:0007669"/>
    <property type="project" value="InterPro"/>
</dbReference>
<dbReference type="PANTHER" id="PTHR13937:SF0">
    <property type="entry name" value="EUKARYOTIC TRANSLATION INITIATION FACTOR 3 SUBUNIT C-RELATED"/>
    <property type="match status" value="1"/>
</dbReference>
<feature type="compositionally biased region" description="Basic and acidic residues" evidence="5">
    <location>
        <begin position="787"/>
        <end position="801"/>
    </location>
</feature>
<comment type="function">
    <text evidence="4">Component of the eukaryotic translation initiation factor 3 (eIF-3) complex, which is involved in protein synthesis of a specialized repertoire of mRNAs and, together with other initiation factors, stimulates binding of mRNA and methionyl-tRNAi to the 40S ribosome. The eIF-3 complex specifically targets and initiates translation of a subset of mRNAs involved in cell proliferation.</text>
</comment>
<dbReference type="GO" id="GO:0001732">
    <property type="term" value="P:formation of cytoplasmic translation initiation complex"/>
    <property type="evidence" value="ECO:0007669"/>
    <property type="project" value="UniProtKB-UniRule"/>
</dbReference>
<gene>
    <name evidence="4" type="primary">NIP1</name>
    <name evidence="7" type="ORF">B9G98_03185</name>
</gene>
<dbReference type="GO" id="GO:0005852">
    <property type="term" value="C:eukaryotic translation initiation factor 3 complex"/>
    <property type="evidence" value="ECO:0007669"/>
    <property type="project" value="UniProtKB-UniRule"/>
</dbReference>
<dbReference type="InterPro" id="IPR027516">
    <property type="entry name" value="EIF3C"/>
</dbReference>
<keyword evidence="2 4" id="KW-0396">Initiation factor</keyword>
<dbReference type="EMBL" id="NDIQ01000021">
    <property type="protein sequence ID" value="PRT55565.1"/>
    <property type="molecule type" value="Genomic_DNA"/>
</dbReference>
<dbReference type="STRING" id="45607.A0A2T0FKR5"/>
<reference evidence="7 8" key="1">
    <citation type="submission" date="2017-04" db="EMBL/GenBank/DDBJ databases">
        <title>Genome sequencing of [Candida] sorbophila.</title>
        <authorList>
            <person name="Ahn J.O."/>
        </authorList>
    </citation>
    <scope>NUCLEOTIDE SEQUENCE [LARGE SCALE GENOMIC DNA]</scope>
    <source>
        <strain evidence="7 8">DS02</strain>
    </source>
</reference>
<comment type="similarity">
    <text evidence="4">Belongs to the eIF-3 subunit C family.</text>
</comment>
<keyword evidence="1 4" id="KW-0963">Cytoplasm</keyword>
<comment type="subunit">
    <text evidence="4">Component of the eukaryotic translation initiation factor 3 (eIF-3) complex.</text>
</comment>
<dbReference type="InterPro" id="IPR036390">
    <property type="entry name" value="WH_DNA-bd_sf"/>
</dbReference>